<feature type="transmembrane region" description="Helical" evidence="6">
    <location>
        <begin position="335"/>
        <end position="361"/>
    </location>
</feature>
<evidence type="ECO:0000256" key="4">
    <source>
        <dbReference type="ARBA" id="ARBA00022989"/>
    </source>
</evidence>
<dbReference type="PANTHER" id="PTHR30572:SF18">
    <property type="entry name" value="ABC-TYPE MACROLIDE FAMILY EXPORT SYSTEM PERMEASE COMPONENT 2"/>
    <property type="match status" value="1"/>
</dbReference>
<feature type="transmembrane region" description="Helical" evidence="6">
    <location>
        <begin position="432"/>
        <end position="451"/>
    </location>
</feature>
<keyword evidence="4 6" id="KW-1133">Transmembrane helix</keyword>
<dbReference type="GO" id="GO:0005886">
    <property type="term" value="C:plasma membrane"/>
    <property type="evidence" value="ECO:0007669"/>
    <property type="project" value="UniProtKB-SubCell"/>
</dbReference>
<comment type="caution">
    <text evidence="9">The sequence shown here is derived from an EMBL/GenBank/DDBJ whole genome shotgun (WGS) entry which is preliminary data.</text>
</comment>
<evidence type="ECO:0000256" key="5">
    <source>
        <dbReference type="ARBA" id="ARBA00023136"/>
    </source>
</evidence>
<evidence type="ECO:0000256" key="1">
    <source>
        <dbReference type="ARBA" id="ARBA00004651"/>
    </source>
</evidence>
<dbReference type="OrthoDB" id="5933722at2"/>
<organism evidence="9 10">
    <name type="scientific">Chryseotalea sanaruensis</name>
    <dbReference type="NCBI Taxonomy" id="2482724"/>
    <lineage>
        <taxon>Bacteria</taxon>
        <taxon>Pseudomonadati</taxon>
        <taxon>Bacteroidota</taxon>
        <taxon>Cytophagia</taxon>
        <taxon>Cytophagales</taxon>
        <taxon>Chryseotaleaceae</taxon>
        <taxon>Chryseotalea</taxon>
    </lineage>
</organism>
<sequence length="811" mass="91163">MLRNFLKTASRIIVKQRAYAVINLIGLTSGIALALLIMAYVRSETNYDTFHEKIDRLYRINYKAPNGLDLASSPPPIAPAMKDFFPEVEHAARLYGRNISIKLPDQDIAFEETGVFFVDSALMDMFSLEFVQGNPSRALVDKFTVIINEEMAKKYFGEANPIGESLIFSGLHSFKVTGVVKNFPENSHLRFNMLVPYENMFDLETEQTAQVLRNNLAVNFVISHGYTYVLLKEGADPSQVDANMEAFLKKHALPQMLVGQVFTLFPVKDIHLKSTALAEPSTPNSMSTIYIFIAIGLLTLVIASINYINLSTAQSLTRIKEIGVRVIMGSGKQQIVMQFFVESFLFVSISMVLAFGVYYVTLPLLNLFTNKNLLFIDSIDMPLAFICVALLIGITLLAGSYPAYFVTKFNSVGSLKGEGVTGLGSQWLRKSLVVFQLSIAFLLLTCSMLIVKQLRYLHDRPLGFESQHVVTIPLFSQNLNGIFGQRDSLFTTRLKSFRDALESETGILKTTLSSNPPGLGATYRGTIPEGFTQEDRIFVANFSVDYNFNEAYGLEVITGRWFDEDYGTDRTEAFVINETAVKEFNWLSADEALGKTINREGKFGKVIGVIKDYNFNSLTTPVSALVIEHNNNQFNILSVRFENDQVTTLMDKLEAQWNRNFPEKSFEYTFLDEQLDSQYANYQSFGDIIRAFTFIAILISCLGVYGLVLFIVQRKVKEIGVRKVLGSTISGILLIIFKDFFWLLLFGFVVAIPVSYYFLNDWLQNFTYHTSLDVATFVLSFLILLGITLLTVSFQAIKASLANPINALRSE</sequence>
<dbReference type="GO" id="GO:0022857">
    <property type="term" value="F:transmembrane transporter activity"/>
    <property type="evidence" value="ECO:0007669"/>
    <property type="project" value="TreeGrafter"/>
</dbReference>
<feature type="transmembrane region" description="Helical" evidence="6">
    <location>
        <begin position="774"/>
        <end position="794"/>
    </location>
</feature>
<evidence type="ECO:0000313" key="9">
    <source>
        <dbReference type="EMBL" id="GCC50041.1"/>
    </source>
</evidence>
<feature type="transmembrane region" description="Helical" evidence="6">
    <location>
        <begin position="691"/>
        <end position="712"/>
    </location>
</feature>
<dbReference type="Proteomes" id="UP000288227">
    <property type="component" value="Unassembled WGS sequence"/>
</dbReference>
<feature type="domain" description="ABC3 transporter permease C-terminal" evidence="7">
    <location>
        <begin position="294"/>
        <end position="410"/>
    </location>
</feature>
<dbReference type="AlphaFoldDB" id="A0A401U560"/>
<evidence type="ECO:0000256" key="2">
    <source>
        <dbReference type="ARBA" id="ARBA00022475"/>
    </source>
</evidence>
<keyword evidence="2" id="KW-1003">Cell membrane</keyword>
<evidence type="ECO:0000256" key="3">
    <source>
        <dbReference type="ARBA" id="ARBA00022692"/>
    </source>
</evidence>
<feature type="transmembrane region" description="Helical" evidence="6">
    <location>
        <begin position="289"/>
        <end position="310"/>
    </location>
</feature>
<keyword evidence="10" id="KW-1185">Reference proteome</keyword>
<dbReference type="RefSeq" id="WP_127120698.1">
    <property type="nucleotide sequence ID" value="NZ_BHXQ01000001.1"/>
</dbReference>
<feature type="transmembrane region" description="Helical" evidence="6">
    <location>
        <begin position="21"/>
        <end position="41"/>
    </location>
</feature>
<accession>A0A401U560</accession>
<reference evidence="9 10" key="1">
    <citation type="submission" date="2018-11" db="EMBL/GenBank/DDBJ databases">
        <title>Chryseotalea sanarue gen. nov., sp., nov., a member of the family Cytophagaceae, isolated from a brackish lake in Hamamatsu Japan.</title>
        <authorList>
            <person name="Maejima Y."/>
            <person name="Iino T."/>
            <person name="Muraguchi Y."/>
            <person name="Fukuda K."/>
            <person name="Ohkuma M."/>
            <person name="Moriuchi R."/>
            <person name="Dohra H."/>
            <person name="Kimbara K."/>
            <person name="Shintani M."/>
        </authorList>
    </citation>
    <scope>NUCLEOTIDE SEQUENCE [LARGE SCALE GENOMIC DNA]</scope>
    <source>
        <strain evidence="9 10">Ys</strain>
    </source>
</reference>
<name>A0A401U560_9BACT</name>
<dbReference type="Pfam" id="PF12704">
    <property type="entry name" value="MacB_PCD"/>
    <property type="match status" value="1"/>
</dbReference>
<gene>
    <name evidence="9" type="ORF">SanaruYs_02560</name>
</gene>
<evidence type="ECO:0008006" key="11">
    <source>
        <dbReference type="Google" id="ProtNLM"/>
    </source>
</evidence>
<dbReference type="InterPro" id="IPR025857">
    <property type="entry name" value="MacB_PCD"/>
</dbReference>
<feature type="transmembrane region" description="Helical" evidence="6">
    <location>
        <begin position="724"/>
        <end position="754"/>
    </location>
</feature>
<evidence type="ECO:0000259" key="8">
    <source>
        <dbReference type="Pfam" id="PF12704"/>
    </source>
</evidence>
<evidence type="ECO:0000259" key="7">
    <source>
        <dbReference type="Pfam" id="PF02687"/>
    </source>
</evidence>
<dbReference type="Pfam" id="PF02687">
    <property type="entry name" value="FtsX"/>
    <property type="match status" value="2"/>
</dbReference>
<keyword evidence="5 6" id="KW-0472">Membrane</keyword>
<feature type="transmembrane region" description="Helical" evidence="6">
    <location>
        <begin position="381"/>
        <end position="406"/>
    </location>
</feature>
<feature type="domain" description="MacB-like periplasmic core" evidence="8">
    <location>
        <begin position="21"/>
        <end position="246"/>
    </location>
</feature>
<comment type="subcellular location">
    <subcellularLocation>
        <location evidence="1">Cell membrane</location>
        <topology evidence="1">Multi-pass membrane protein</topology>
    </subcellularLocation>
</comment>
<feature type="domain" description="ABC3 transporter permease C-terminal" evidence="7">
    <location>
        <begin position="691"/>
        <end position="800"/>
    </location>
</feature>
<proteinExistence type="predicted"/>
<protein>
    <recommendedName>
        <fullName evidence="11">ABC transporter permease</fullName>
    </recommendedName>
</protein>
<dbReference type="PANTHER" id="PTHR30572">
    <property type="entry name" value="MEMBRANE COMPONENT OF TRANSPORTER-RELATED"/>
    <property type="match status" value="1"/>
</dbReference>
<dbReference type="InterPro" id="IPR050250">
    <property type="entry name" value="Macrolide_Exporter_MacB"/>
</dbReference>
<evidence type="ECO:0000256" key="6">
    <source>
        <dbReference type="SAM" id="Phobius"/>
    </source>
</evidence>
<evidence type="ECO:0000313" key="10">
    <source>
        <dbReference type="Proteomes" id="UP000288227"/>
    </source>
</evidence>
<keyword evidence="3 6" id="KW-0812">Transmembrane</keyword>
<dbReference type="InterPro" id="IPR003838">
    <property type="entry name" value="ABC3_permease_C"/>
</dbReference>
<dbReference type="EMBL" id="BHXQ01000001">
    <property type="protein sequence ID" value="GCC50041.1"/>
    <property type="molecule type" value="Genomic_DNA"/>
</dbReference>